<comment type="caution">
    <text evidence="2">The sequence shown here is derived from an EMBL/GenBank/DDBJ whole genome shotgun (WGS) entry which is preliminary data.</text>
</comment>
<evidence type="ECO:0000256" key="1">
    <source>
        <dbReference type="SAM" id="MobiDB-lite"/>
    </source>
</evidence>
<organism evidence="2 3">
    <name type="scientific">Cercospora kikuchii</name>
    <dbReference type="NCBI Taxonomy" id="84275"/>
    <lineage>
        <taxon>Eukaryota</taxon>
        <taxon>Fungi</taxon>
        <taxon>Dikarya</taxon>
        <taxon>Ascomycota</taxon>
        <taxon>Pezizomycotina</taxon>
        <taxon>Dothideomycetes</taxon>
        <taxon>Dothideomycetidae</taxon>
        <taxon>Mycosphaerellales</taxon>
        <taxon>Mycosphaerellaceae</taxon>
        <taxon>Cercospora</taxon>
    </lineage>
</organism>
<accession>A0A9P3CXM8</accession>
<name>A0A9P3CXM8_9PEZI</name>
<dbReference type="AlphaFoldDB" id="A0A9P3CXM8"/>
<dbReference type="RefSeq" id="XP_044663257.1">
    <property type="nucleotide sequence ID" value="XM_044807322.1"/>
</dbReference>
<dbReference type="GeneID" id="68297393"/>
<dbReference type="OrthoDB" id="10057496at2759"/>
<reference evidence="2 3" key="1">
    <citation type="submission" date="2021-01" db="EMBL/GenBank/DDBJ databases">
        <title>Cercospora kikuchii MAFF 305040 whole genome shotgun sequence.</title>
        <authorList>
            <person name="Kashiwa T."/>
            <person name="Suzuki T."/>
        </authorList>
    </citation>
    <scope>NUCLEOTIDE SEQUENCE [LARGE SCALE GENOMIC DNA]</scope>
    <source>
        <strain evidence="2 3">MAFF 305040</strain>
    </source>
</reference>
<dbReference type="Proteomes" id="UP000825890">
    <property type="component" value="Unassembled WGS sequence"/>
</dbReference>
<evidence type="ECO:0000313" key="3">
    <source>
        <dbReference type="Proteomes" id="UP000825890"/>
    </source>
</evidence>
<keyword evidence="3" id="KW-1185">Reference proteome</keyword>
<dbReference type="EMBL" id="BOLY01000008">
    <property type="protein sequence ID" value="GIZ48770.1"/>
    <property type="molecule type" value="Genomic_DNA"/>
</dbReference>
<evidence type="ECO:0000313" key="2">
    <source>
        <dbReference type="EMBL" id="GIZ48770.1"/>
    </source>
</evidence>
<proteinExistence type="predicted"/>
<feature type="compositionally biased region" description="Low complexity" evidence="1">
    <location>
        <begin position="86"/>
        <end position="104"/>
    </location>
</feature>
<feature type="region of interest" description="Disordered" evidence="1">
    <location>
        <begin position="66"/>
        <end position="217"/>
    </location>
</feature>
<gene>
    <name evidence="2" type="ORF">CKM354_001181800</name>
</gene>
<feature type="compositionally biased region" description="Low complexity" evidence="1">
    <location>
        <begin position="158"/>
        <end position="181"/>
    </location>
</feature>
<sequence length="348" mass="36462">MPFAPYQWRAGKGYLPPPDAVPVPLNMAAFYAYPYGVQAQPQYAHQIAYAPGAVGVQAVIAAEPAPAKKKSKKAESAPPSPPPAPSEASSAPKTLCKGKGWKVVGKGDKDKTYTITVPPPPPKSCPPKKIKITVPPPPPAASAPKKIKIRIPPPPPCSTICPSDSISSHSSGSGTSSGSSSKKTEITVCSKAPSGLKLRGGGGEGSTVAASSAPPATKVGGCPTLAPGVNYMFPSKKSHTKLHVFNKCSPIWEDKYKGKQLAFKIFKVSTGFTVRNVIERVLGKDEGDKEGCGKWAATECHEVGEGAWKMGTTIAYSDDKAAGSLASMGWDQKRGNERPPVWLVVHKA</sequence>
<protein>
    <submittedName>
        <fullName evidence="2">Uncharacterized protein</fullName>
    </submittedName>
</protein>